<proteinExistence type="predicted"/>
<dbReference type="AlphaFoldDB" id="A0A2W5NEH9"/>
<evidence type="ECO:0000256" key="2">
    <source>
        <dbReference type="SAM" id="SignalP"/>
    </source>
</evidence>
<dbReference type="Pfam" id="PF12276">
    <property type="entry name" value="DUF3617"/>
    <property type="match status" value="1"/>
</dbReference>
<feature type="signal peptide" evidence="2">
    <location>
        <begin position="1"/>
        <end position="21"/>
    </location>
</feature>
<reference evidence="3 4" key="1">
    <citation type="submission" date="2017-08" db="EMBL/GenBank/DDBJ databases">
        <title>Infants hospitalized years apart are colonized by the same room-sourced microbial strains.</title>
        <authorList>
            <person name="Brooks B."/>
            <person name="Olm M.R."/>
            <person name="Firek B.A."/>
            <person name="Baker R."/>
            <person name="Thomas B.C."/>
            <person name="Morowitz M.J."/>
            <person name="Banfield J.F."/>
        </authorList>
    </citation>
    <scope>NUCLEOTIDE SEQUENCE [LARGE SCALE GENOMIC DNA]</scope>
    <source>
        <strain evidence="3">S2_005_002_R2_33</strain>
    </source>
</reference>
<feature type="region of interest" description="Disordered" evidence="1">
    <location>
        <begin position="19"/>
        <end position="56"/>
    </location>
</feature>
<evidence type="ECO:0000313" key="3">
    <source>
        <dbReference type="EMBL" id="PZQ51891.1"/>
    </source>
</evidence>
<sequence>MKRYATIAAIALAVLAAGCGAKDDKSKDAGTAAGSAARSQEEIRQEAAKLDKPRPGKYRQVSEVKQIDVPGLPSQMADQMKSTLQKSQVNEFCLTSAEAEKGYRDMFHDVGQNRECTYSRFDVDGGKLDAQMECTSKEGGKAVLTLGGTVAEDNSDITVKMDMTGDAQVGGQMKMTVHVNTKRIGDCQG</sequence>
<feature type="chain" id="PRO_5015996964" evidence="2">
    <location>
        <begin position="22"/>
        <end position="189"/>
    </location>
</feature>
<protein>
    <submittedName>
        <fullName evidence="3">DUF3617 domain-containing protein</fullName>
    </submittedName>
</protein>
<evidence type="ECO:0000256" key="1">
    <source>
        <dbReference type="SAM" id="MobiDB-lite"/>
    </source>
</evidence>
<gene>
    <name evidence="3" type="ORF">DI555_20255</name>
</gene>
<feature type="compositionally biased region" description="Basic and acidic residues" evidence="1">
    <location>
        <begin position="39"/>
        <end position="56"/>
    </location>
</feature>
<evidence type="ECO:0000313" key="4">
    <source>
        <dbReference type="Proteomes" id="UP000249082"/>
    </source>
</evidence>
<dbReference type="Proteomes" id="UP000249082">
    <property type="component" value="Unassembled WGS sequence"/>
</dbReference>
<keyword evidence="2" id="KW-0732">Signal</keyword>
<name>A0A2W5NEH9_9SPHN</name>
<organism evidence="3 4">
    <name type="scientific">Novosphingobium pentaromativorans</name>
    <dbReference type="NCBI Taxonomy" id="205844"/>
    <lineage>
        <taxon>Bacteria</taxon>
        <taxon>Pseudomonadati</taxon>
        <taxon>Pseudomonadota</taxon>
        <taxon>Alphaproteobacteria</taxon>
        <taxon>Sphingomonadales</taxon>
        <taxon>Sphingomonadaceae</taxon>
        <taxon>Novosphingobium</taxon>
    </lineage>
</organism>
<dbReference type="InterPro" id="IPR022061">
    <property type="entry name" value="DUF3617"/>
</dbReference>
<accession>A0A2W5NEH9</accession>
<comment type="caution">
    <text evidence="3">The sequence shown here is derived from an EMBL/GenBank/DDBJ whole genome shotgun (WGS) entry which is preliminary data.</text>
</comment>
<dbReference type="PROSITE" id="PS51257">
    <property type="entry name" value="PROKAR_LIPOPROTEIN"/>
    <property type="match status" value="1"/>
</dbReference>
<dbReference type="EMBL" id="QFPX01000023">
    <property type="protein sequence ID" value="PZQ51891.1"/>
    <property type="molecule type" value="Genomic_DNA"/>
</dbReference>